<organism evidence="1 2">
    <name type="scientific">Albidovulum aquaemixtae</name>
    <dbReference type="NCBI Taxonomy" id="1542388"/>
    <lineage>
        <taxon>Bacteria</taxon>
        <taxon>Pseudomonadati</taxon>
        <taxon>Pseudomonadota</taxon>
        <taxon>Alphaproteobacteria</taxon>
        <taxon>Rhodobacterales</taxon>
        <taxon>Paracoccaceae</taxon>
        <taxon>Albidovulum</taxon>
    </lineage>
</organism>
<reference evidence="1 2" key="1">
    <citation type="submission" date="2018-03" db="EMBL/GenBank/DDBJ databases">
        <authorList>
            <person name="Keele B.F."/>
        </authorList>
    </citation>
    <scope>NUCLEOTIDE SEQUENCE [LARGE SCALE GENOMIC DNA]</scope>
    <source>
        <strain evidence="1 2">CECT 8626</strain>
    </source>
</reference>
<dbReference type="AlphaFoldDB" id="A0A2R8BNY2"/>
<name>A0A2R8BNY2_9RHOB</name>
<evidence type="ECO:0000313" key="1">
    <source>
        <dbReference type="EMBL" id="SPH25163.1"/>
    </source>
</evidence>
<protein>
    <submittedName>
        <fullName evidence="1">Uncharacterized protein</fullName>
    </submittedName>
</protein>
<keyword evidence="2" id="KW-1185">Reference proteome</keyword>
<sequence length="66" mass="6980">MPKCSAIAFLPGLRSTPMIMSAPASLRPWITFSPIPPSPKTTAFAPISTFAVLITAPMPVVTPQPM</sequence>
<gene>
    <name evidence="1" type="ORF">DEA8626_04199</name>
</gene>
<accession>A0A2R8BNY2</accession>
<proteinExistence type="predicted"/>
<dbReference type="EMBL" id="OMOQ01000017">
    <property type="protein sequence ID" value="SPH25163.1"/>
    <property type="molecule type" value="Genomic_DNA"/>
</dbReference>
<evidence type="ECO:0000313" key="2">
    <source>
        <dbReference type="Proteomes" id="UP000244924"/>
    </source>
</evidence>
<dbReference type="Proteomes" id="UP000244924">
    <property type="component" value="Unassembled WGS sequence"/>
</dbReference>